<dbReference type="AlphaFoldDB" id="Q7MTP3"/>
<dbReference type="InterPro" id="IPR012456">
    <property type="entry name" value="DUF1661"/>
</dbReference>
<evidence type="ECO:0000313" key="1">
    <source>
        <dbReference type="EMBL" id="AAQ66888.1"/>
    </source>
</evidence>
<gene>
    <name evidence="1" type="ordered locus">PG_1904</name>
</gene>
<sequence>MESVKCFDMITAFFDLSDSVHVVRKNGGLAFGKTWLGNFFVLVREVKILRATTEKFSLVNLRKLEPHSGQFRNQIREESAYRHPFLRIVVKVILAKRLRPLPYLTSKSK</sequence>
<name>Q7MTP3_PORGI</name>
<proteinExistence type="predicted"/>
<evidence type="ECO:0000313" key="2">
    <source>
        <dbReference type="Proteomes" id="UP000000588"/>
    </source>
</evidence>
<organism evidence="1 2">
    <name type="scientific">Porphyromonas gingivalis (strain ATCC BAA-308 / W83)</name>
    <dbReference type="NCBI Taxonomy" id="242619"/>
    <lineage>
        <taxon>Bacteria</taxon>
        <taxon>Pseudomonadati</taxon>
        <taxon>Bacteroidota</taxon>
        <taxon>Bacteroidia</taxon>
        <taxon>Bacteroidales</taxon>
        <taxon>Porphyromonadaceae</taxon>
        <taxon>Porphyromonas</taxon>
    </lineage>
</organism>
<accession>Q7MTP3</accession>
<protein>
    <submittedName>
        <fullName evidence="1">Uncharacterized protein</fullName>
    </submittedName>
</protein>
<dbReference type="Proteomes" id="UP000000588">
    <property type="component" value="Chromosome"/>
</dbReference>
<dbReference type="Pfam" id="PF07877">
    <property type="entry name" value="DUF1661"/>
    <property type="match status" value="1"/>
</dbReference>
<keyword evidence="2" id="KW-1185">Reference proteome</keyword>
<dbReference type="HOGENOM" id="CLU_2383684_0_0_10"/>
<dbReference type="KEGG" id="pgi:PG_1904"/>
<dbReference type="EMBL" id="AE015924">
    <property type="protein sequence ID" value="AAQ66888.1"/>
    <property type="molecule type" value="Genomic_DNA"/>
</dbReference>
<reference evidence="1 2" key="1">
    <citation type="journal article" date="2003" name="J. Bacteriol.">
        <title>Complete genome sequence of the oral pathogenic bacterium Porphyromonas gingivalis strain W83.</title>
        <authorList>
            <person name="Nelson K."/>
            <person name="Fleishmann R."/>
            <person name="DeBoy R."/>
            <person name="Paulsen I."/>
            <person name="Fouts D."/>
            <person name="Eisen J."/>
            <person name="Daugherty S."/>
            <person name="Dodson R."/>
            <person name="Durkin A."/>
            <person name="Gwinn M."/>
            <person name="Haft D."/>
            <person name="Kolonay J."/>
            <person name="Nelson W."/>
            <person name="White O."/>
            <person name="Mason T."/>
            <person name="Tallon L."/>
            <person name="Gray J."/>
            <person name="Granger D."/>
            <person name="Tettelin H."/>
            <person name="Dong H."/>
            <person name="Galvin J."/>
            <person name="Duncan M."/>
            <person name="Dewhirst F."/>
            <person name="Fraser C."/>
        </authorList>
    </citation>
    <scope>NUCLEOTIDE SEQUENCE [LARGE SCALE GENOMIC DNA]</scope>
    <source>
        <strain evidence="2">ATCC BAA-308 / W83</strain>
    </source>
</reference>
<dbReference type="EnsemblBacteria" id="AAQ66888">
    <property type="protein sequence ID" value="AAQ66888"/>
    <property type="gene ID" value="PG_1904"/>
</dbReference>